<comment type="domain">
    <text evidence="8">The clip domain consists of 35-55 residues which are 'knitted' together usually by 3 conserved disulfide bonds forming a clip-like compact structure.</text>
</comment>
<feature type="transmembrane region" description="Helical" evidence="9">
    <location>
        <begin position="12"/>
        <end position="33"/>
    </location>
</feature>
<feature type="domain" description="Clip" evidence="11">
    <location>
        <begin position="38"/>
        <end position="82"/>
    </location>
</feature>
<evidence type="ECO:0000313" key="12">
    <source>
        <dbReference type="EMBL" id="KAL0853142.1"/>
    </source>
</evidence>
<reference evidence="12 13" key="1">
    <citation type="submission" date="2024-06" db="EMBL/GenBank/DDBJ databases">
        <title>A chromosome-level genome assembly of beet webworm, Loxostege sticticalis.</title>
        <authorList>
            <person name="Zhang Y."/>
        </authorList>
    </citation>
    <scope>NUCLEOTIDE SEQUENCE [LARGE SCALE GENOMIC DNA]</scope>
    <source>
        <strain evidence="12">AQ026</strain>
        <tissue evidence="12">Whole body</tissue>
    </source>
</reference>
<evidence type="ECO:0000313" key="13">
    <source>
        <dbReference type="Proteomes" id="UP001549920"/>
    </source>
</evidence>
<keyword evidence="2" id="KW-0732">Signal</keyword>
<dbReference type="CDD" id="cd00190">
    <property type="entry name" value="Tryp_SPc"/>
    <property type="match status" value="1"/>
</dbReference>
<sequence length="404" mass="45130">MTEKIVILETLKMYKVVLLLVLSMTFVSAYYGLTEGDPCQDPKGNDGICVNIKDCRSAMDIVKKQIVTTVCGFNKTDPIVCCLKNDTSFPAVNLREKETTCEPYTPRRPDMEFGKKAFHKCIEYQEEMKYPCLPNNTRRDACSDPPPDPNHRQGIPAGRGQFPHMALLGYTKNPSNLDTAEWLCGGSIISERYILTAGHCTVHSRLGPVAIARLGILKRTDPKNVMRDYNIKRYIKHPEYKPPSKYNDIALLETDKDIVFRNKHIVPACLDVGDDSWESEAATASATGWGELDEWVNADVLQIMEISKFSDAECAEQFGPHRLLRAGFDTNTQICYGHRQIPRDTCTGDSGGPLQVDFGSVECMQKVIGVTSFGKACGKTGQPGVYTRVRPYVPWIEAMVWPSA</sequence>
<evidence type="ECO:0000256" key="8">
    <source>
        <dbReference type="RuleBase" id="RU366078"/>
    </source>
</evidence>
<dbReference type="PRINTS" id="PR00722">
    <property type="entry name" value="CHYMOTRYPSIN"/>
</dbReference>
<evidence type="ECO:0000256" key="4">
    <source>
        <dbReference type="ARBA" id="ARBA00022825"/>
    </source>
</evidence>
<dbReference type="Gene3D" id="2.40.10.10">
    <property type="entry name" value="Trypsin-like serine proteases"/>
    <property type="match status" value="1"/>
</dbReference>
<dbReference type="InterPro" id="IPR009003">
    <property type="entry name" value="Peptidase_S1_PA"/>
</dbReference>
<evidence type="ECO:0000256" key="6">
    <source>
        <dbReference type="ARBA" id="ARBA00024195"/>
    </source>
</evidence>
<keyword evidence="3 7" id="KW-0378">Hydrolase</keyword>
<dbReference type="InterPro" id="IPR038565">
    <property type="entry name" value="CLIP_sf"/>
</dbReference>
<dbReference type="PROSITE" id="PS00134">
    <property type="entry name" value="TRYPSIN_HIS"/>
    <property type="match status" value="1"/>
</dbReference>
<dbReference type="SMART" id="SM00020">
    <property type="entry name" value="Tryp_SPc"/>
    <property type="match status" value="1"/>
</dbReference>
<comment type="caution">
    <text evidence="12">The sequence shown here is derived from an EMBL/GenBank/DDBJ whole genome shotgun (WGS) entry which is preliminary data.</text>
</comment>
<keyword evidence="1 7" id="KW-0645">Protease</keyword>
<dbReference type="PANTHER" id="PTHR24260">
    <property type="match status" value="1"/>
</dbReference>
<feature type="domain" description="Peptidase S1" evidence="10">
    <location>
        <begin position="154"/>
        <end position="401"/>
    </location>
</feature>
<dbReference type="InterPro" id="IPR043504">
    <property type="entry name" value="Peptidase_S1_PA_chymotrypsin"/>
</dbReference>
<dbReference type="InterPro" id="IPR018114">
    <property type="entry name" value="TRYPSIN_HIS"/>
</dbReference>
<gene>
    <name evidence="12" type="ORF">ABMA27_012904</name>
</gene>
<evidence type="ECO:0000256" key="7">
    <source>
        <dbReference type="RuleBase" id="RU363034"/>
    </source>
</evidence>
<dbReference type="EC" id="3.4.21.-" evidence="7"/>
<dbReference type="InterPro" id="IPR022700">
    <property type="entry name" value="CLIP"/>
</dbReference>
<evidence type="ECO:0000259" key="11">
    <source>
        <dbReference type="PROSITE" id="PS51888"/>
    </source>
</evidence>
<keyword evidence="9" id="KW-0812">Transmembrane</keyword>
<keyword evidence="13" id="KW-1185">Reference proteome</keyword>
<dbReference type="PROSITE" id="PS00135">
    <property type="entry name" value="TRYPSIN_SER"/>
    <property type="match status" value="1"/>
</dbReference>
<keyword evidence="9" id="KW-0472">Membrane</keyword>
<dbReference type="Pfam" id="PF00089">
    <property type="entry name" value="Trypsin"/>
    <property type="match status" value="1"/>
</dbReference>
<dbReference type="Proteomes" id="UP001549920">
    <property type="component" value="Unassembled WGS sequence"/>
</dbReference>
<comment type="subcellular location">
    <subcellularLocation>
        <location evidence="8">Secreted</location>
    </subcellularLocation>
</comment>
<dbReference type="InterPro" id="IPR033116">
    <property type="entry name" value="TRYPSIN_SER"/>
</dbReference>
<dbReference type="SUPFAM" id="SSF50494">
    <property type="entry name" value="Trypsin-like serine proteases"/>
    <property type="match status" value="1"/>
</dbReference>
<keyword evidence="9" id="KW-1133">Transmembrane helix</keyword>
<proteinExistence type="inferred from homology"/>
<accession>A0ABR3H084</accession>
<dbReference type="Gene3D" id="3.30.1640.30">
    <property type="match status" value="1"/>
</dbReference>
<evidence type="ECO:0000259" key="10">
    <source>
        <dbReference type="PROSITE" id="PS50240"/>
    </source>
</evidence>
<dbReference type="PROSITE" id="PS51888">
    <property type="entry name" value="CLIP"/>
    <property type="match status" value="1"/>
</dbReference>
<dbReference type="Pfam" id="PF12032">
    <property type="entry name" value="CLIP"/>
    <property type="match status" value="1"/>
</dbReference>
<keyword evidence="5" id="KW-1015">Disulfide bond</keyword>
<comment type="similarity">
    <text evidence="6 8">Belongs to the peptidase S1 family. CLIP subfamily.</text>
</comment>
<name>A0ABR3H084_LOXSC</name>
<organism evidence="12 13">
    <name type="scientific">Loxostege sticticalis</name>
    <name type="common">Beet webworm moth</name>
    <dbReference type="NCBI Taxonomy" id="481309"/>
    <lineage>
        <taxon>Eukaryota</taxon>
        <taxon>Metazoa</taxon>
        <taxon>Ecdysozoa</taxon>
        <taxon>Arthropoda</taxon>
        <taxon>Hexapoda</taxon>
        <taxon>Insecta</taxon>
        <taxon>Pterygota</taxon>
        <taxon>Neoptera</taxon>
        <taxon>Endopterygota</taxon>
        <taxon>Lepidoptera</taxon>
        <taxon>Glossata</taxon>
        <taxon>Ditrysia</taxon>
        <taxon>Pyraloidea</taxon>
        <taxon>Crambidae</taxon>
        <taxon>Pyraustinae</taxon>
        <taxon>Loxostege</taxon>
    </lineage>
</organism>
<dbReference type="InterPro" id="IPR051333">
    <property type="entry name" value="CLIP_Serine_Protease"/>
</dbReference>
<dbReference type="EMBL" id="JBEUOH010000031">
    <property type="protein sequence ID" value="KAL0853142.1"/>
    <property type="molecule type" value="Genomic_DNA"/>
</dbReference>
<evidence type="ECO:0000256" key="1">
    <source>
        <dbReference type="ARBA" id="ARBA00022670"/>
    </source>
</evidence>
<dbReference type="PANTHER" id="PTHR24260:SF147">
    <property type="entry name" value="EG:BACR7A4.3 PROTEIN-RELATED"/>
    <property type="match status" value="1"/>
</dbReference>
<dbReference type="PROSITE" id="PS50240">
    <property type="entry name" value="TRYPSIN_DOM"/>
    <property type="match status" value="1"/>
</dbReference>
<dbReference type="EMBL" id="JBEUOH010000031">
    <property type="protein sequence ID" value="KAL0853141.1"/>
    <property type="molecule type" value="Genomic_DNA"/>
</dbReference>
<keyword evidence="8" id="KW-0964">Secreted</keyword>
<dbReference type="SMART" id="SM00680">
    <property type="entry name" value="CLIP"/>
    <property type="match status" value="1"/>
</dbReference>
<protein>
    <recommendedName>
        <fullName evidence="8">CLIP domain-containing serine protease</fullName>
        <ecNumber evidence="7">3.4.21.-</ecNumber>
    </recommendedName>
</protein>
<dbReference type="InterPro" id="IPR001254">
    <property type="entry name" value="Trypsin_dom"/>
</dbReference>
<dbReference type="InterPro" id="IPR001314">
    <property type="entry name" value="Peptidase_S1A"/>
</dbReference>
<evidence type="ECO:0000256" key="5">
    <source>
        <dbReference type="ARBA" id="ARBA00023157"/>
    </source>
</evidence>
<keyword evidence="4 7" id="KW-0720">Serine protease</keyword>
<evidence type="ECO:0000256" key="2">
    <source>
        <dbReference type="ARBA" id="ARBA00022729"/>
    </source>
</evidence>
<evidence type="ECO:0000256" key="3">
    <source>
        <dbReference type="ARBA" id="ARBA00022801"/>
    </source>
</evidence>
<evidence type="ECO:0000256" key="9">
    <source>
        <dbReference type="SAM" id="Phobius"/>
    </source>
</evidence>